<feature type="non-terminal residue" evidence="2">
    <location>
        <position position="1"/>
    </location>
</feature>
<comment type="caution">
    <text evidence="2">The sequence shown here is derived from an EMBL/GenBank/DDBJ whole genome shotgun (WGS) entry which is preliminary data.</text>
</comment>
<gene>
    <name evidence="2" type="ORF">PMEA_00028076</name>
</gene>
<evidence type="ECO:0000313" key="3">
    <source>
        <dbReference type="Proteomes" id="UP001159428"/>
    </source>
</evidence>
<evidence type="ECO:0000259" key="1">
    <source>
        <dbReference type="PROSITE" id="PS50878"/>
    </source>
</evidence>
<dbReference type="PANTHER" id="PTHR21301">
    <property type="entry name" value="REVERSE TRANSCRIPTASE"/>
    <property type="match status" value="1"/>
</dbReference>
<dbReference type="Gene3D" id="3.40.1440.10">
    <property type="entry name" value="GIY-YIG endonuclease"/>
    <property type="match status" value="1"/>
</dbReference>
<dbReference type="InterPro" id="IPR000477">
    <property type="entry name" value="RT_dom"/>
</dbReference>
<evidence type="ECO:0000313" key="2">
    <source>
        <dbReference type="EMBL" id="CAH3155541.1"/>
    </source>
</evidence>
<dbReference type="PANTHER" id="PTHR21301:SF10">
    <property type="entry name" value="REVERSE TRANSCRIPTASE DOMAIN-CONTAINING PROTEIN"/>
    <property type="match status" value="1"/>
</dbReference>
<proteinExistence type="predicted"/>
<keyword evidence="3" id="KW-1185">Reference proteome</keyword>
<name>A0AAU9XTL2_9CNID</name>
<dbReference type="Pfam" id="PF26215">
    <property type="entry name" value="HTH_animal"/>
    <property type="match status" value="1"/>
</dbReference>
<dbReference type="Pfam" id="PF00078">
    <property type="entry name" value="RVT_1"/>
    <property type="match status" value="1"/>
</dbReference>
<dbReference type="InterPro" id="IPR000305">
    <property type="entry name" value="GIY-YIG_endonuc"/>
</dbReference>
<protein>
    <recommendedName>
        <fullName evidence="1">Reverse transcriptase domain-containing protein</fullName>
    </recommendedName>
</protein>
<dbReference type="EMBL" id="CALNXJ010000058">
    <property type="protein sequence ID" value="CAH3155541.1"/>
    <property type="molecule type" value="Genomic_DNA"/>
</dbReference>
<dbReference type="Pfam" id="PF01541">
    <property type="entry name" value="GIY-YIG"/>
    <property type="match status" value="1"/>
</dbReference>
<organism evidence="2 3">
    <name type="scientific">Pocillopora meandrina</name>
    <dbReference type="NCBI Taxonomy" id="46732"/>
    <lineage>
        <taxon>Eukaryota</taxon>
        <taxon>Metazoa</taxon>
        <taxon>Cnidaria</taxon>
        <taxon>Anthozoa</taxon>
        <taxon>Hexacorallia</taxon>
        <taxon>Scleractinia</taxon>
        <taxon>Astrocoeniina</taxon>
        <taxon>Pocilloporidae</taxon>
        <taxon>Pocillopora</taxon>
    </lineage>
</organism>
<reference evidence="2 3" key="1">
    <citation type="submission" date="2022-05" db="EMBL/GenBank/DDBJ databases">
        <authorList>
            <consortium name="Genoscope - CEA"/>
            <person name="William W."/>
        </authorList>
    </citation>
    <scope>NUCLEOTIDE SEQUENCE [LARGE SCALE GENOMIC DNA]</scope>
</reference>
<dbReference type="PROSITE" id="PS50878">
    <property type="entry name" value="RT_POL"/>
    <property type="match status" value="1"/>
</dbReference>
<sequence length="555" mass="65080">LYRLSNNTDIIIKPTDKGGATVIMNTKDYVKEAKRQLDNEVYYKRVGRDLTLEHEQLINQCLDSLMDDGELEEEVAKLVRPAQSRTPIFYMLPKIHKFLRPIAEKLPSYIQDTTHFIKRIRALGKLPEKCYLATLDVSSLYTNIDTDEGLTIKVLKLNNFTFGNEHYIQIKGTAMGTSVAPNFANVYMGRLEERFVYHIILWVRFIDDIFLIWKSDQDSLINFINYLNMNFLDTTVLKDNQGNIGTDVYQKPTDTHPYLHWTSAHPPHLKRSIPYSQALRLRRICSSTDTLKKRILEYSDFVVACGYAQRKVLHEMQKVLTLTQEECLQTKEREPTDRIPLVTTFNTHTTFIAEIAKRNWNFLQSKERLSLIFNKPPLVAYRRPKSLRDRLVRSRFVNETPQNFIPKGCRACERTVCSWCKKINQTTTFTSPNNNKTFTIFRTMDCQSSWIIYIIECNICKLQYIGKSETAFNLRLNNHRNNIKKGVSSCELTEHFLHNKRTHDFDNNATITIIEQIRKDHLETDKKKEVLREREIFWQRKLNSIQPYGLNKRTG</sequence>
<dbReference type="InterPro" id="IPR035901">
    <property type="entry name" value="GIY-YIG_endonuc_sf"/>
</dbReference>
<accession>A0AAU9XTL2</accession>
<dbReference type="AlphaFoldDB" id="A0AAU9XTL2"/>
<dbReference type="Proteomes" id="UP001159428">
    <property type="component" value="Unassembled WGS sequence"/>
</dbReference>
<dbReference type="InterPro" id="IPR058912">
    <property type="entry name" value="HTH_animal"/>
</dbReference>
<feature type="domain" description="Reverse transcriptase" evidence="1">
    <location>
        <begin position="1"/>
        <end position="266"/>
    </location>
</feature>